<sequence>MFEYFTASGLDVDVEGLRRDYPEVGWHGFAEWADAQNWTAHLASAPTHR</sequence>
<comment type="caution">
    <text evidence="1">The sequence shown here is derived from an EMBL/GenBank/DDBJ whole genome shotgun (WGS) entry which is preliminary data.</text>
</comment>
<dbReference type="RefSeq" id="WP_358284888.1">
    <property type="nucleotide sequence ID" value="NZ_JBEYGJ010000021.1"/>
</dbReference>
<reference evidence="1 2" key="1">
    <citation type="submission" date="2024-10" db="EMBL/GenBank/DDBJ databases">
        <title>The Natural Products Discovery Center: Release of the First 8490 Sequenced Strains for Exploring Actinobacteria Biosynthetic Diversity.</title>
        <authorList>
            <person name="Kalkreuter E."/>
            <person name="Kautsar S.A."/>
            <person name="Yang D."/>
            <person name="Bader C.D."/>
            <person name="Teijaro C.N."/>
            <person name="Fluegel L."/>
            <person name="Davis C.M."/>
            <person name="Simpson J.R."/>
            <person name="Lauterbach L."/>
            <person name="Steele A.D."/>
            <person name="Gui C."/>
            <person name="Meng S."/>
            <person name="Li G."/>
            <person name="Viehrig K."/>
            <person name="Ye F."/>
            <person name="Su P."/>
            <person name="Kiefer A.F."/>
            <person name="Nichols A."/>
            <person name="Cepeda A.J."/>
            <person name="Yan W."/>
            <person name="Fan B."/>
            <person name="Jiang Y."/>
            <person name="Adhikari A."/>
            <person name="Zheng C.-J."/>
            <person name="Schuster L."/>
            <person name="Cowan T.M."/>
            <person name="Smanski M.J."/>
            <person name="Chevrette M.G."/>
            <person name="De Carvalho L.P.S."/>
            <person name="Shen B."/>
        </authorList>
    </citation>
    <scope>NUCLEOTIDE SEQUENCE [LARGE SCALE GENOMIC DNA]</scope>
    <source>
        <strain evidence="1 2">NPDC007066</strain>
    </source>
</reference>
<evidence type="ECO:0000313" key="2">
    <source>
        <dbReference type="Proteomes" id="UP001601288"/>
    </source>
</evidence>
<protein>
    <submittedName>
        <fullName evidence="1">Uncharacterized protein</fullName>
    </submittedName>
</protein>
<accession>A0ABW6LKI0</accession>
<dbReference type="Proteomes" id="UP001601288">
    <property type="component" value="Unassembled WGS sequence"/>
</dbReference>
<organism evidence="1 2">
    <name type="scientific">Streptomyces massasporeus</name>
    <dbReference type="NCBI Taxonomy" id="67324"/>
    <lineage>
        <taxon>Bacteria</taxon>
        <taxon>Bacillati</taxon>
        <taxon>Actinomycetota</taxon>
        <taxon>Actinomycetes</taxon>
        <taxon>Kitasatosporales</taxon>
        <taxon>Streptomycetaceae</taxon>
        <taxon>Streptomyces</taxon>
    </lineage>
</organism>
<keyword evidence="2" id="KW-1185">Reference proteome</keyword>
<evidence type="ECO:0000313" key="1">
    <source>
        <dbReference type="EMBL" id="MFE9228920.1"/>
    </source>
</evidence>
<name>A0ABW6LKI0_9ACTN</name>
<dbReference type="EMBL" id="JBIAFP010000021">
    <property type="protein sequence ID" value="MFE9228920.1"/>
    <property type="molecule type" value="Genomic_DNA"/>
</dbReference>
<proteinExistence type="predicted"/>
<gene>
    <name evidence="1" type="ORF">ACFYM3_30760</name>
</gene>